<dbReference type="KEGG" id="dmu:Desmu_0412"/>
<dbReference type="eggNOG" id="arCOG00434">
    <property type="taxonomic scope" value="Archaea"/>
</dbReference>
<evidence type="ECO:0000313" key="3">
    <source>
        <dbReference type="Proteomes" id="UP000001068"/>
    </source>
</evidence>
<dbReference type="Gene3D" id="3.40.50.300">
    <property type="entry name" value="P-loop containing nucleotide triphosphate hydrolases"/>
    <property type="match status" value="1"/>
</dbReference>
<keyword evidence="3" id="KW-1185">Reference proteome</keyword>
<dbReference type="InterPro" id="IPR041628">
    <property type="entry name" value="ChlI/MoxR_AAA_lid"/>
</dbReference>
<dbReference type="GeneID" id="10153105"/>
<dbReference type="EMBL" id="CP002363">
    <property type="protein sequence ID" value="ADV64731.1"/>
    <property type="molecule type" value="Genomic_DNA"/>
</dbReference>
<dbReference type="AlphaFoldDB" id="E8R8A5"/>
<dbReference type="Gene3D" id="1.10.8.80">
    <property type="entry name" value="Magnesium chelatase subunit I, C-Terminal domain"/>
    <property type="match status" value="1"/>
</dbReference>
<dbReference type="STRING" id="765177.Desmu_0412"/>
<dbReference type="PANTHER" id="PTHR42759">
    <property type="entry name" value="MOXR FAMILY PROTEIN"/>
    <property type="match status" value="1"/>
</dbReference>
<dbReference type="InterPro" id="IPR027417">
    <property type="entry name" value="P-loop_NTPase"/>
</dbReference>
<feature type="domain" description="AAA+ ATPase" evidence="1">
    <location>
        <begin position="39"/>
        <end position="168"/>
    </location>
</feature>
<evidence type="ECO:0000313" key="2">
    <source>
        <dbReference type="EMBL" id="ADV64731.1"/>
    </source>
</evidence>
<dbReference type="SUPFAM" id="SSF52540">
    <property type="entry name" value="P-loop containing nucleoside triphosphate hydrolases"/>
    <property type="match status" value="1"/>
</dbReference>
<gene>
    <name evidence="2" type="ordered locus">Desmu_0412</name>
</gene>
<dbReference type="Pfam" id="PF17863">
    <property type="entry name" value="AAA_lid_2"/>
    <property type="match status" value="1"/>
</dbReference>
<dbReference type="CDD" id="cd00009">
    <property type="entry name" value="AAA"/>
    <property type="match status" value="1"/>
</dbReference>
<organism evidence="2 3">
    <name type="scientific">Desulfurococcus mucosus (strain ATCC 35584 / DSM 2162 / JCM 9187 / O7/1)</name>
    <dbReference type="NCBI Taxonomy" id="765177"/>
    <lineage>
        <taxon>Archaea</taxon>
        <taxon>Thermoproteota</taxon>
        <taxon>Thermoprotei</taxon>
        <taxon>Desulfurococcales</taxon>
        <taxon>Desulfurococcaceae</taxon>
        <taxon>Desulfurococcus</taxon>
    </lineage>
</organism>
<sequence>MEAGLDYAAGRIKGVLEAVSRVYVGKRDVVKLAVAALFTGGHVLIEGYPGTGKTLLAKALAKAIGGAYKRVQGHPDILPSDILGFHMYRLGGERILVQGPVFTNVLLFDEVNRAPTRSQAALLEAMQELQVTIDGVTYQLPRPLIVIATQVPYRHAVGAYQVMETLADRFAVSIPSHYNPPEEELEIVLKSDTVLTLPVEQVATPREVEEVSGMLQGLVHVENHVADYIVKLVNYVRSHPAVAYGPSHRATIHLMRVSRALAVMDGRDYVIPDDVKQLFPHVVAHRVKLREEYEAEGVTAESIVKEALSNVPVPK</sequence>
<dbReference type="HOGENOM" id="CLU_034716_2_1_2"/>
<dbReference type="PANTHER" id="PTHR42759:SF5">
    <property type="entry name" value="METHANOL DEHYDROGENASE REGULATOR"/>
    <property type="match status" value="1"/>
</dbReference>
<evidence type="ECO:0000259" key="1">
    <source>
        <dbReference type="SMART" id="SM00382"/>
    </source>
</evidence>
<accession>E8R8A5</accession>
<reference evidence="2 3" key="2">
    <citation type="journal article" date="2011" name="Stand. Genomic Sci.">
        <title>Complete genome sequence of Desulfurococcus mucosus type strain (O7/1).</title>
        <authorList>
            <person name="Wirth R."/>
            <person name="Chertkov O."/>
            <person name="Held B."/>
            <person name="Lapidus A."/>
            <person name="Nolan M."/>
            <person name="Lucas S."/>
            <person name="Hammon N."/>
            <person name="Deshpande S."/>
            <person name="Cheng J.F."/>
            <person name="Tapia R."/>
            <person name="Han C."/>
            <person name="Goodwin L."/>
            <person name="Pitluck S."/>
            <person name="Liolios K."/>
            <person name="Ioanna P."/>
            <person name="Ivanova N."/>
            <person name="Mavromatis K."/>
            <person name="Mikhailova N."/>
            <person name="Pati A."/>
            <person name="Chen A."/>
            <person name="Palaniappan K."/>
            <person name="Land M."/>
            <person name="Hauser L."/>
            <person name="Chang Y.J."/>
            <person name="Jeffries C.D."/>
            <person name="Bilek Y."/>
            <person name="Hader T."/>
            <person name="Rohde M."/>
            <person name="Spring S."/>
            <person name="Sikorski J."/>
            <person name="Goker M."/>
            <person name="Woyke T."/>
            <person name="Bristow J."/>
            <person name="Eisen J.A."/>
            <person name="Markowitz V."/>
            <person name="Hugenholtz P."/>
            <person name="Kyrpides N.C."/>
            <person name="Klenk H.P."/>
        </authorList>
    </citation>
    <scope>NUCLEOTIDE SEQUENCE [LARGE SCALE GENOMIC DNA]</scope>
    <source>
        <strain evidence="3">ATCC 35584 / DSM 2162 / JCM 9187 / O7/1</strain>
    </source>
</reference>
<dbReference type="Proteomes" id="UP000001068">
    <property type="component" value="Chromosome"/>
</dbReference>
<dbReference type="SMART" id="SM00382">
    <property type="entry name" value="AAA"/>
    <property type="match status" value="1"/>
</dbReference>
<protein>
    <submittedName>
        <fullName evidence="2">ATPase associated with various cellular activities AAA_3</fullName>
    </submittedName>
</protein>
<dbReference type="RefSeq" id="WP_013561953.1">
    <property type="nucleotide sequence ID" value="NC_014961.1"/>
</dbReference>
<dbReference type="GO" id="GO:0005524">
    <property type="term" value="F:ATP binding"/>
    <property type="evidence" value="ECO:0007669"/>
    <property type="project" value="InterPro"/>
</dbReference>
<name>E8R8A5_DESM0</name>
<proteinExistence type="predicted"/>
<dbReference type="Pfam" id="PF07726">
    <property type="entry name" value="AAA_3"/>
    <property type="match status" value="1"/>
</dbReference>
<dbReference type="GO" id="GO:0016887">
    <property type="term" value="F:ATP hydrolysis activity"/>
    <property type="evidence" value="ECO:0007669"/>
    <property type="project" value="InterPro"/>
</dbReference>
<dbReference type="InterPro" id="IPR003593">
    <property type="entry name" value="AAA+_ATPase"/>
</dbReference>
<reference evidence="3" key="1">
    <citation type="submission" date="2010-11" db="EMBL/GenBank/DDBJ databases">
        <title>The complete genome of Desulfurococcus mucosus DSM 2162.</title>
        <authorList>
            <consortium name="US DOE Joint Genome Institute (JGI-PGF)"/>
            <person name="Lucas S."/>
            <person name="Copeland A."/>
            <person name="Lapidus A."/>
            <person name="Bruce D."/>
            <person name="Goodwin L."/>
            <person name="Pitluck S."/>
            <person name="Kyrpides N."/>
            <person name="Mavromatis K."/>
            <person name="Pagani I."/>
            <person name="Ivanova N."/>
            <person name="Ovchinnikova G."/>
            <person name="Chertkov O."/>
            <person name="Held B."/>
            <person name="Brettin T."/>
            <person name="Detter J.C."/>
            <person name="Tapia R."/>
            <person name="Han C."/>
            <person name="Land M."/>
            <person name="Hauser L."/>
            <person name="Markowitz V."/>
            <person name="Cheng J.-F."/>
            <person name="Hugenholtz P."/>
            <person name="Woyke T."/>
            <person name="Wu D."/>
            <person name="Wirth R."/>
            <person name="Bilek Y."/>
            <person name="Hader T."/>
            <person name="Klenk H.-P."/>
            <person name="Eisen J.A."/>
        </authorList>
    </citation>
    <scope>NUCLEOTIDE SEQUENCE [LARGE SCALE GENOMIC DNA]</scope>
    <source>
        <strain evidence="3">ATCC 35584 / DSM 2162 / JCM 9187 / O7/1</strain>
    </source>
</reference>
<dbReference type="PIRSF" id="PIRSF002849">
    <property type="entry name" value="AAA_ATPase_chaperone_MoxR_prd"/>
    <property type="match status" value="1"/>
</dbReference>
<dbReference type="InterPro" id="IPR050764">
    <property type="entry name" value="CbbQ/NirQ/NorQ/GpvN"/>
</dbReference>
<dbReference type="InterPro" id="IPR011703">
    <property type="entry name" value="ATPase_AAA-3"/>
</dbReference>